<evidence type="ECO:0000256" key="1">
    <source>
        <dbReference type="SAM" id="Phobius"/>
    </source>
</evidence>
<sequence>MTSGAGNHPYARVFTGVAVASGLAVVSAVIYLCVLALAPEVRPSGIGWLGWFGAPGSWATVLIVVVLFGAAVGSPWLARRSWPVGFSTIVLASTAIAATLLAVSSYWRCHGASMPGIGPLSSSLSLFVGNFENPVVPPTDPTHAWCGQMPVALDIARFVAIATLLTAAIATGFRLFRSQIDRARIRFARRITAVVGLDDDCLSIVAAVAEIRTPGNTLVVITRDANRDCVRTARALGARVLEVNLHETRDLGSLLIWRHLRRLYLLAEDPEVNFDRLREIDSARERHDATHRRGSPAGDRPRVRIPVTVRIDDPWQAEIWRRRYLGGARHRWAPDAIGKYELTAAAIAADLLDRSPIPDTVYICGSSLLTSALCSEFAQLAREFDEKERVRCTQQNRRPADLARWDADIAAMERRIELLAAQRRDQWDGADAIEHDDLKTRLAAERRHREHTPDEIPPASNRHGDRIIIPELCVIAPDATGLVRDHDIRQARIASGHATVDINAIDRDANVDAIADIVDAASGTPALILTEHTPPSGGTRLATRFPDLPIVSATGAGSGAKGHLIGNLTSIPVALTVHEDTPQDTWERAARLLHEVYSIGSPRTPSTMPWAELKQFYRDSNRRAVLNALWMVEDQDLGNSTWNSLESNAVSAIPVDLVGRAPREQAAALGFDEARFLAMVEHEHKDWYDHLEDAGWSYADAPVGESRSEAIERKTIDDETMTNRRMIPWSEVSRGGTNSSGVNELLHSAEQNLTDLLRVLRVLGFRSVPRDSASLTTLQEPGGFEHGGTDEWGRYQRRGEVTARRREDAWTWTTGAGETLTAHPGDWEVTDSSGKARSVAAAVFDQTHEHIGADRYRRVGVFRARRATPGEAVETLEGPVVAIAGDWIVEGADGERWPVPDAHFRASYEPFA</sequence>
<dbReference type="RefSeq" id="WP_310951872.1">
    <property type="nucleotide sequence ID" value="NZ_JAVLUS010000019.1"/>
</dbReference>
<keyword evidence="1" id="KW-0472">Membrane</keyword>
<feature type="transmembrane region" description="Helical" evidence="1">
    <location>
        <begin position="12"/>
        <end position="38"/>
    </location>
</feature>
<dbReference type="Proteomes" id="UP001265083">
    <property type="component" value="Unassembled WGS sequence"/>
</dbReference>
<name>A0ABU2GX12_9ACTN</name>
<keyword evidence="3" id="KW-1185">Reference proteome</keyword>
<organism evidence="2 3">
    <name type="scientific">Gordonia westfalica</name>
    <dbReference type="NCBI Taxonomy" id="158898"/>
    <lineage>
        <taxon>Bacteria</taxon>
        <taxon>Bacillati</taxon>
        <taxon>Actinomycetota</taxon>
        <taxon>Actinomycetes</taxon>
        <taxon>Mycobacteriales</taxon>
        <taxon>Gordoniaceae</taxon>
        <taxon>Gordonia</taxon>
    </lineage>
</organism>
<gene>
    <name evidence="2" type="ORF">RD149_19885</name>
</gene>
<feature type="transmembrane region" description="Helical" evidence="1">
    <location>
        <begin position="58"/>
        <end position="77"/>
    </location>
</feature>
<protein>
    <recommendedName>
        <fullName evidence="4">RyR domain-containing protein</fullName>
    </recommendedName>
</protein>
<keyword evidence="1" id="KW-1133">Transmembrane helix</keyword>
<proteinExistence type="predicted"/>
<keyword evidence="1" id="KW-0812">Transmembrane</keyword>
<accession>A0ABU2GX12</accession>
<evidence type="ECO:0008006" key="4">
    <source>
        <dbReference type="Google" id="ProtNLM"/>
    </source>
</evidence>
<evidence type="ECO:0000313" key="3">
    <source>
        <dbReference type="Proteomes" id="UP001265083"/>
    </source>
</evidence>
<feature type="transmembrane region" description="Helical" evidence="1">
    <location>
        <begin position="155"/>
        <end position="176"/>
    </location>
</feature>
<feature type="transmembrane region" description="Helical" evidence="1">
    <location>
        <begin position="84"/>
        <end position="107"/>
    </location>
</feature>
<reference evidence="2 3" key="1">
    <citation type="submission" date="2023-08" db="EMBL/GenBank/DDBJ databases">
        <title>Bioegradation of LLDPE and BLDPE plastic by marine bacteria from coast plastic debris.</title>
        <authorList>
            <person name="Rong Z."/>
        </authorList>
    </citation>
    <scope>NUCLEOTIDE SEQUENCE [LARGE SCALE GENOMIC DNA]</scope>
    <source>
        <strain evidence="2 3">Z-2</strain>
    </source>
</reference>
<evidence type="ECO:0000313" key="2">
    <source>
        <dbReference type="EMBL" id="MDS1116012.1"/>
    </source>
</evidence>
<comment type="caution">
    <text evidence="2">The sequence shown here is derived from an EMBL/GenBank/DDBJ whole genome shotgun (WGS) entry which is preliminary data.</text>
</comment>
<dbReference type="EMBL" id="JAVLUS010000019">
    <property type="protein sequence ID" value="MDS1116012.1"/>
    <property type="molecule type" value="Genomic_DNA"/>
</dbReference>